<evidence type="ECO:0000313" key="8">
    <source>
        <dbReference type="EMBL" id="RKP34524.1"/>
    </source>
</evidence>
<evidence type="ECO:0000259" key="6">
    <source>
        <dbReference type="PROSITE" id="PS50021"/>
    </source>
</evidence>
<dbReference type="Gene3D" id="1.10.418.10">
    <property type="entry name" value="Calponin-like domain"/>
    <property type="match status" value="2"/>
</dbReference>
<dbReference type="Pfam" id="PF00307">
    <property type="entry name" value="CH"/>
    <property type="match status" value="2"/>
</dbReference>
<comment type="similarity">
    <text evidence="1">Belongs to the alpha-actinin family.</text>
</comment>
<dbReference type="FunFam" id="1.10.418.10:FF:000077">
    <property type="entry name" value="Related to alpha-actinin"/>
    <property type="match status" value="1"/>
</dbReference>
<dbReference type="FunFam" id="1.10.418.10:FF:000030">
    <property type="entry name" value="Related to alpha-actinin"/>
    <property type="match status" value="1"/>
</dbReference>
<dbReference type="PANTHER" id="PTHR11915">
    <property type="entry name" value="SPECTRIN/FILAMIN RELATED CYTOSKELETAL PROTEIN"/>
    <property type="match status" value="1"/>
</dbReference>
<feature type="domain" description="Calponin-homology (CH)" evidence="6">
    <location>
        <begin position="10"/>
        <end position="116"/>
    </location>
</feature>
<dbReference type="SUPFAM" id="SSF47576">
    <property type="entry name" value="Calponin-homology domain, CH-domain"/>
    <property type="match status" value="1"/>
</dbReference>
<gene>
    <name evidence="8" type="ORF">BJ085DRAFT_31163</name>
</gene>
<evidence type="ECO:0000256" key="2">
    <source>
        <dbReference type="ARBA" id="ARBA00022737"/>
    </source>
</evidence>
<evidence type="ECO:0000256" key="5">
    <source>
        <dbReference type="SAM" id="Coils"/>
    </source>
</evidence>
<dbReference type="CDD" id="cd21215">
    <property type="entry name" value="CH_SpAIN1-like_rpt1"/>
    <property type="match status" value="1"/>
</dbReference>
<dbReference type="PROSITE" id="PS50021">
    <property type="entry name" value="CH"/>
    <property type="match status" value="2"/>
</dbReference>
<sequence length="619" mass="71362">MSSMSNTWEMVQQKTFTKWLNNKLSVRNIPPVNNLSKDLSNGVVLIQLLEIIGDTPLGSFNRNPRLRIQKVENMNRALDFVRYRGVNLTNIGAEDIVDQNAKLILGLLWTLILRFTIAEINEEGLTAKEGLLLWCQRQTAPYPEVNVQDFTYSWQDGLAFCALIHRHRPDLFDFYELDMSDRHRNTAFAFEVAEKFLNIPKLLDVEDICDISKPDERSVMTYVAQYFHAFSNLDRVDRAGRRVGKFAEVMQSVWEMGQDYERRVRELMGQIRELMAQWRADVLSDGYSEVRVQSHAFNTYKSTTKRTWVAEKHELETLLGNLKTKSKTYNLVPYQPPAGLRPADLETQWKQLCDTEIARRKAINKQLRDIKDRLMQEYANLAEQFQERVREQSVEIAALSGDLESQLKMVNRLAAQVRPLEHQFAGIQVANDKCQEAHIEENDYTVFNIDDLAFDLSLLKAALNKKLAFIENQMVARSMSNLTPGQLEEFESTFRHFDRGYSNALTEAEFRASLESLGHCYTDEEFGPVFAKSARGMDHITFEPFINFLVSITQDQTTPEQLRHSFSVVAGDKPYVTEMDLKVSHLPPPVVAYLVDHMPTRDGAKTEYDYQGYLDSVFN</sequence>
<protein>
    <submittedName>
        <fullName evidence="8">Calponin homology domain-containing protein</fullName>
    </submittedName>
</protein>
<keyword evidence="4" id="KW-0009">Actin-binding</keyword>
<organism evidence="8 9">
    <name type="scientific">Dimargaris cristalligena</name>
    <dbReference type="NCBI Taxonomy" id="215637"/>
    <lineage>
        <taxon>Eukaryota</taxon>
        <taxon>Fungi</taxon>
        <taxon>Fungi incertae sedis</taxon>
        <taxon>Zoopagomycota</taxon>
        <taxon>Kickxellomycotina</taxon>
        <taxon>Dimargaritomycetes</taxon>
        <taxon>Dimargaritales</taxon>
        <taxon>Dimargaritaceae</taxon>
        <taxon>Dimargaris</taxon>
    </lineage>
</organism>
<keyword evidence="9" id="KW-1185">Reference proteome</keyword>
<dbReference type="GO" id="GO:0005509">
    <property type="term" value="F:calcium ion binding"/>
    <property type="evidence" value="ECO:0007669"/>
    <property type="project" value="InterPro"/>
</dbReference>
<dbReference type="Pfam" id="PF08726">
    <property type="entry name" value="EFhand_Ca_insen"/>
    <property type="match status" value="1"/>
</dbReference>
<dbReference type="InterPro" id="IPR014837">
    <property type="entry name" value="EF-hand_Ca_insen"/>
</dbReference>
<evidence type="ECO:0000313" key="9">
    <source>
        <dbReference type="Proteomes" id="UP000268162"/>
    </source>
</evidence>
<evidence type="ECO:0000256" key="1">
    <source>
        <dbReference type="ARBA" id="ARBA00010255"/>
    </source>
</evidence>
<dbReference type="InterPro" id="IPR001715">
    <property type="entry name" value="CH_dom"/>
</dbReference>
<dbReference type="PROSITE" id="PS00019">
    <property type="entry name" value="ACTININ_1"/>
    <property type="match status" value="1"/>
</dbReference>
<keyword evidence="3" id="KW-0106">Calcium</keyword>
<dbReference type="PROSITE" id="PS50222">
    <property type="entry name" value="EF_HAND_2"/>
    <property type="match status" value="1"/>
</dbReference>
<dbReference type="InterPro" id="IPR001589">
    <property type="entry name" value="Actinin_actin-bd_CS"/>
</dbReference>
<feature type="domain" description="EF-hand" evidence="7">
    <location>
        <begin position="485"/>
        <end position="520"/>
    </location>
</feature>
<reference evidence="9" key="1">
    <citation type="journal article" date="2018" name="Nat. Microbiol.">
        <title>Leveraging single-cell genomics to expand the fungal tree of life.</title>
        <authorList>
            <person name="Ahrendt S.R."/>
            <person name="Quandt C.A."/>
            <person name="Ciobanu D."/>
            <person name="Clum A."/>
            <person name="Salamov A."/>
            <person name="Andreopoulos B."/>
            <person name="Cheng J.F."/>
            <person name="Woyke T."/>
            <person name="Pelin A."/>
            <person name="Henrissat B."/>
            <person name="Reynolds N.K."/>
            <person name="Benny G.L."/>
            <person name="Smith M.E."/>
            <person name="James T.Y."/>
            <person name="Grigoriev I.V."/>
        </authorList>
    </citation>
    <scope>NUCLEOTIDE SEQUENCE [LARGE SCALE GENOMIC DNA]</scope>
    <source>
        <strain evidence="9">RSA 468</strain>
    </source>
</reference>
<dbReference type="SUPFAM" id="SSF47473">
    <property type="entry name" value="EF-hand"/>
    <property type="match status" value="1"/>
</dbReference>
<evidence type="ECO:0000259" key="7">
    <source>
        <dbReference type="PROSITE" id="PS50222"/>
    </source>
</evidence>
<evidence type="ECO:0000256" key="4">
    <source>
        <dbReference type="ARBA" id="ARBA00023203"/>
    </source>
</evidence>
<dbReference type="SUPFAM" id="SSF46966">
    <property type="entry name" value="Spectrin repeat"/>
    <property type="match status" value="1"/>
</dbReference>
<accession>A0A4P9ZMD8</accession>
<name>A0A4P9ZMD8_9FUNG</name>
<keyword evidence="2" id="KW-0677">Repeat</keyword>
<dbReference type="InterPro" id="IPR002048">
    <property type="entry name" value="EF_hand_dom"/>
</dbReference>
<keyword evidence="5" id="KW-0175">Coiled coil</keyword>
<dbReference type="InterPro" id="IPR036872">
    <property type="entry name" value="CH_dom_sf"/>
</dbReference>
<dbReference type="Gene3D" id="1.10.238.10">
    <property type="entry name" value="EF-hand"/>
    <property type="match status" value="2"/>
</dbReference>
<dbReference type="InterPro" id="IPR011992">
    <property type="entry name" value="EF-hand-dom_pair"/>
</dbReference>
<feature type="domain" description="Calponin-homology (CH)" evidence="6">
    <location>
        <begin position="125"/>
        <end position="231"/>
    </location>
</feature>
<dbReference type="Proteomes" id="UP000268162">
    <property type="component" value="Unassembled WGS sequence"/>
</dbReference>
<dbReference type="PROSITE" id="PS00020">
    <property type="entry name" value="ACTININ_2"/>
    <property type="match status" value="1"/>
</dbReference>
<dbReference type="SMART" id="SM00033">
    <property type="entry name" value="CH"/>
    <property type="match status" value="2"/>
</dbReference>
<dbReference type="SMART" id="SM01184">
    <property type="entry name" value="efhand_Ca_insen"/>
    <property type="match status" value="1"/>
</dbReference>
<evidence type="ECO:0000256" key="3">
    <source>
        <dbReference type="ARBA" id="ARBA00022837"/>
    </source>
</evidence>
<dbReference type="GO" id="GO:0003779">
    <property type="term" value="F:actin binding"/>
    <property type="evidence" value="ECO:0007669"/>
    <property type="project" value="UniProtKB-KW"/>
</dbReference>
<dbReference type="STRING" id="215637.A0A4P9ZMD8"/>
<feature type="coiled-coil region" evidence="5">
    <location>
        <begin position="364"/>
        <end position="395"/>
    </location>
</feature>
<proteinExistence type="inferred from homology"/>
<dbReference type="Gene3D" id="1.20.58.60">
    <property type="match status" value="2"/>
</dbReference>
<dbReference type="EMBL" id="ML003166">
    <property type="protein sequence ID" value="RKP34524.1"/>
    <property type="molecule type" value="Genomic_DNA"/>
</dbReference>
<dbReference type="AlphaFoldDB" id="A0A4P9ZMD8"/>